<evidence type="ECO:0000313" key="1">
    <source>
        <dbReference type="EMBL" id="KAJ8707038.1"/>
    </source>
</evidence>
<organism evidence="1 2">
    <name type="scientific">Mythimna loreyi</name>
    <dbReference type="NCBI Taxonomy" id="667449"/>
    <lineage>
        <taxon>Eukaryota</taxon>
        <taxon>Metazoa</taxon>
        <taxon>Ecdysozoa</taxon>
        <taxon>Arthropoda</taxon>
        <taxon>Hexapoda</taxon>
        <taxon>Insecta</taxon>
        <taxon>Pterygota</taxon>
        <taxon>Neoptera</taxon>
        <taxon>Endopterygota</taxon>
        <taxon>Lepidoptera</taxon>
        <taxon>Glossata</taxon>
        <taxon>Ditrysia</taxon>
        <taxon>Noctuoidea</taxon>
        <taxon>Noctuidae</taxon>
        <taxon>Noctuinae</taxon>
        <taxon>Hadenini</taxon>
        <taxon>Mythimna</taxon>
    </lineage>
</organism>
<proteinExistence type="predicted"/>
<evidence type="ECO:0000313" key="2">
    <source>
        <dbReference type="Proteomes" id="UP001231649"/>
    </source>
</evidence>
<reference evidence="1" key="1">
    <citation type="submission" date="2023-03" db="EMBL/GenBank/DDBJ databases">
        <title>Chromosome-level genomes of two armyworms, Mythimna separata and Mythimna loreyi, provide insights into the biosynthesis and reception of sex pheromones.</title>
        <authorList>
            <person name="Zhao H."/>
        </authorList>
    </citation>
    <scope>NUCLEOTIDE SEQUENCE</scope>
    <source>
        <strain evidence="1">BeijingLab</strain>
    </source>
</reference>
<accession>A0ACC2Q7M0</accession>
<protein>
    <submittedName>
        <fullName evidence="1">Uncharacterized protein</fullName>
    </submittedName>
</protein>
<dbReference type="Proteomes" id="UP001231649">
    <property type="component" value="Chromosome 29"/>
</dbReference>
<keyword evidence="2" id="KW-1185">Reference proteome</keyword>
<name>A0ACC2Q7M0_9NEOP</name>
<dbReference type="EMBL" id="CM056805">
    <property type="protein sequence ID" value="KAJ8707038.1"/>
    <property type="molecule type" value="Genomic_DNA"/>
</dbReference>
<gene>
    <name evidence="1" type="ORF">PYW08_011172</name>
</gene>
<comment type="caution">
    <text evidence="1">The sequence shown here is derived from an EMBL/GenBank/DDBJ whole genome shotgun (WGS) entry which is preliminary data.</text>
</comment>
<sequence>MSTCDFSFRIIKINTTICQNCFGWRLARGTFLCIIYNPLISNMTPQEGERKKLFTTLEKDLFLNIIQKYDSILNSKQTNTSNVLRKKQSWEKIALEFNESSVVTQKATTKQLIKLWYNMKAKAKESKTKENISGGPTGVLSDSSDETWYKKDEDTISVSQEKIEVEFKTPVKRNFENLKTKMDVLKCKLLEEELEFKKKMHEEELKIKILEREHKQNLFQIELEIKLKELEKYDVIE</sequence>